<dbReference type="InterPro" id="IPR023395">
    <property type="entry name" value="MCP_dom_sf"/>
</dbReference>
<dbReference type="Pfam" id="PF00153">
    <property type="entry name" value="Mito_carr"/>
    <property type="match status" value="1"/>
</dbReference>
<keyword evidence="7" id="KW-0496">Mitochondrion</keyword>
<evidence type="ECO:0000256" key="4">
    <source>
        <dbReference type="ARBA" id="ARBA00022692"/>
    </source>
</evidence>
<dbReference type="InterPro" id="IPR018108">
    <property type="entry name" value="MCP_transmembrane"/>
</dbReference>
<dbReference type="PANTHER" id="PTHR45624:SF10">
    <property type="entry name" value="SLC (SOLUTE CARRIER) HOMOLOG"/>
    <property type="match status" value="1"/>
</dbReference>
<evidence type="ECO:0000256" key="3">
    <source>
        <dbReference type="ARBA" id="ARBA00022448"/>
    </source>
</evidence>
<proteinExistence type="inferred from homology"/>
<comment type="similarity">
    <text evidence="2">Belongs to the mitochondrial carrier (TC 2.A.29) family.</text>
</comment>
<keyword evidence="5" id="KW-0677">Repeat</keyword>
<accession>A0ABP0SSK3</accession>
<reference evidence="10 11" key="1">
    <citation type="submission" date="2024-02" db="EMBL/GenBank/DDBJ databases">
        <authorList>
            <person name="Chen Y."/>
            <person name="Shah S."/>
            <person name="Dougan E. K."/>
            <person name="Thang M."/>
            <person name="Chan C."/>
        </authorList>
    </citation>
    <scope>NUCLEOTIDE SEQUENCE [LARGE SCALE GENOMIC DNA]</scope>
</reference>
<keyword evidence="8 9" id="KW-0472">Membrane</keyword>
<dbReference type="Proteomes" id="UP001642464">
    <property type="component" value="Unassembled WGS sequence"/>
</dbReference>
<keyword evidence="6" id="KW-1133">Transmembrane helix</keyword>
<dbReference type="Gene3D" id="1.50.40.10">
    <property type="entry name" value="Mitochondrial carrier domain"/>
    <property type="match status" value="1"/>
</dbReference>
<keyword evidence="11" id="KW-1185">Reference proteome</keyword>
<evidence type="ECO:0000256" key="2">
    <source>
        <dbReference type="ARBA" id="ARBA00006375"/>
    </source>
</evidence>
<evidence type="ECO:0000256" key="6">
    <source>
        <dbReference type="ARBA" id="ARBA00022989"/>
    </source>
</evidence>
<evidence type="ECO:0000256" key="1">
    <source>
        <dbReference type="ARBA" id="ARBA00004225"/>
    </source>
</evidence>
<dbReference type="SUPFAM" id="SSF103506">
    <property type="entry name" value="Mitochondrial carrier"/>
    <property type="match status" value="1"/>
</dbReference>
<keyword evidence="4 9" id="KW-0812">Transmembrane</keyword>
<dbReference type="InterPro" id="IPR008928">
    <property type="entry name" value="6-hairpin_glycosidase_sf"/>
</dbReference>
<protein>
    <submittedName>
        <fullName evidence="10">Trehalase (Alpha)</fullName>
    </submittedName>
</protein>
<evidence type="ECO:0000256" key="5">
    <source>
        <dbReference type="ARBA" id="ARBA00022737"/>
    </source>
</evidence>
<gene>
    <name evidence="10" type="ORF">SCF082_LOCUS53424</name>
</gene>
<dbReference type="SUPFAM" id="SSF48208">
    <property type="entry name" value="Six-hairpin glycosidases"/>
    <property type="match status" value="1"/>
</dbReference>
<feature type="repeat" description="Solcar" evidence="9">
    <location>
        <begin position="404"/>
        <end position="489"/>
    </location>
</feature>
<dbReference type="PROSITE" id="PS50920">
    <property type="entry name" value="SOLCAR"/>
    <property type="match status" value="2"/>
</dbReference>
<comment type="subcellular location">
    <subcellularLocation>
        <location evidence="1">Mitochondrion membrane</location>
        <topology evidence="1">Multi-pass membrane protein</topology>
    </subcellularLocation>
</comment>
<name>A0ABP0SSK3_9DINO</name>
<comment type="caution">
    <text evidence="10">The sequence shown here is derived from an EMBL/GenBank/DDBJ whole genome shotgun (WGS) entry which is preliminary data.</text>
</comment>
<dbReference type="InterPro" id="IPR050567">
    <property type="entry name" value="Mitochondrial_Carrier"/>
</dbReference>
<evidence type="ECO:0000313" key="11">
    <source>
        <dbReference type="Proteomes" id="UP001642464"/>
    </source>
</evidence>
<evidence type="ECO:0000256" key="8">
    <source>
        <dbReference type="ARBA" id="ARBA00023136"/>
    </source>
</evidence>
<dbReference type="EMBL" id="CAXAMM010044628">
    <property type="protein sequence ID" value="CAK9115421.1"/>
    <property type="molecule type" value="Genomic_DNA"/>
</dbReference>
<organism evidence="10 11">
    <name type="scientific">Durusdinium trenchii</name>
    <dbReference type="NCBI Taxonomy" id="1381693"/>
    <lineage>
        <taxon>Eukaryota</taxon>
        <taxon>Sar</taxon>
        <taxon>Alveolata</taxon>
        <taxon>Dinophyceae</taxon>
        <taxon>Suessiales</taxon>
        <taxon>Symbiodiniaceae</taxon>
        <taxon>Durusdinium</taxon>
    </lineage>
</organism>
<evidence type="ECO:0000313" key="10">
    <source>
        <dbReference type="EMBL" id="CAK9115421.1"/>
    </source>
</evidence>
<evidence type="ECO:0000256" key="7">
    <source>
        <dbReference type="ARBA" id="ARBA00023128"/>
    </source>
</evidence>
<keyword evidence="3" id="KW-0813">Transport</keyword>
<sequence length="605" mass="66445">MSTVDLAVVGNGMFGALLDETGRFVWCCMDTYGGDPVFNCLVNNNSNQTGFYDVVLEDFHQSEQLYEGTSTVLITKLSTSNDDVVEIRDFAPRFVHYDRVFRPFQLIRLVRRLKGDPRISIRIRPTFQYNSTDGYQTRGSQHVRFCGPKLTWRVTTNMPIRRVIEETPFLVADEPVIIVFGSDESFTNSLSQVALEFETKTVNYWKQWCNNLTLPVEFQQVLMRAAMTLAMNQSEDCGGFLAALSLGLPLGPFSPSTRDSRVCRLLDECLAMPVLRELGLLDLCKKFLGFAKEICYREEAPQHAYNSWGAPQDTKREWAPYLAGYRGIGEAMYPVDVVRAICMSNPGTGAGEALKGFLEAHGIMGFVKQGLVAEVTRASISRAIKFFMQPIVHKSLYGVPETKGSPVSKGLAGAIGTVPEVLAISPLENIKLAAQLDKEGRFNGSADIAKHIWKTRGFGGLMIGYAGMQVRQCLWTGGFFLTLDVYKGAVSNVVSNKLAQDVLSGFAAGATGTAMNCWTDVCRSIVQKKALADTFDPSIPRPSALAPYNPGPFFAEAANLASTKGIGGLYAGVGPKMVHLGGSGAILAVLMPRFKTYWFDMMGLE</sequence>
<feature type="repeat" description="Solcar" evidence="9">
    <location>
        <begin position="496"/>
        <end position="597"/>
    </location>
</feature>
<evidence type="ECO:0000256" key="9">
    <source>
        <dbReference type="PROSITE-ProRule" id="PRU00282"/>
    </source>
</evidence>
<dbReference type="PANTHER" id="PTHR45624">
    <property type="entry name" value="MITOCHONDRIAL BASIC AMINO ACIDS TRANSPORTER-RELATED"/>
    <property type="match status" value="1"/>
</dbReference>